<gene>
    <name evidence="1" type="ORF">HNR23_000609</name>
</gene>
<dbReference type="EMBL" id="JACHDS010000001">
    <property type="protein sequence ID" value="MBB6170549.1"/>
    <property type="molecule type" value="Genomic_DNA"/>
</dbReference>
<dbReference type="Proteomes" id="UP000546642">
    <property type="component" value="Unassembled WGS sequence"/>
</dbReference>
<sequence>MTDANARATTARALPGAASGRPRFGANYTPTRGWFHHWLDFDAGEVRADLESIAALGLDHVRVFPVWPVFQPHRTLIRPRAVEQLLCLADTAAECGLDVAVDGIQGHLSGFDFLPAWVRTWRRRNLFTDPEAVGGAESYLRTLAAALADRPNFLGMTVGNEVNQFSDEEHPDPDRVDAAGAAVWLDRMLAACEDAAPGRFHVHAADDKAWYRDGHPFTPGHAAGLGAATAVHSWVFNGTAQRYGPDHSATLHHAEYLVELAAAWSPEPGRPVWLQEVGAPRPHIPPAAAADFAEATVGNAATCADLCAVTWWCSHDVDRALADFAELEYDLGLLTVDREVKPAGRRLARLVGELRAHPPAPAPRTLAVAFDPGDPATAPRRSTGAPGGTAFDAWVRLAASGTRAALVRADRAADAAHLTARGIGEVVTPEQVMT</sequence>
<accession>A0A7W9YEE5</accession>
<dbReference type="AlphaFoldDB" id="A0A7W9YEE5"/>
<dbReference type="Gene3D" id="3.20.20.80">
    <property type="entry name" value="Glycosidases"/>
    <property type="match status" value="1"/>
</dbReference>
<reference evidence="1 2" key="1">
    <citation type="submission" date="2020-08" db="EMBL/GenBank/DDBJ databases">
        <title>Sequencing the genomes of 1000 actinobacteria strains.</title>
        <authorList>
            <person name="Klenk H.-P."/>
        </authorList>
    </citation>
    <scope>NUCLEOTIDE SEQUENCE [LARGE SCALE GENOMIC DNA]</scope>
    <source>
        <strain evidence="1 2">DSM 46659</strain>
    </source>
</reference>
<keyword evidence="2" id="KW-1185">Reference proteome</keyword>
<comment type="caution">
    <text evidence="1">The sequence shown here is derived from an EMBL/GenBank/DDBJ whole genome shotgun (WGS) entry which is preliminary data.</text>
</comment>
<proteinExistence type="predicted"/>
<protein>
    <recommendedName>
        <fullName evidence="3">Glycosyl hydrolase</fullName>
    </recommendedName>
</protein>
<evidence type="ECO:0000313" key="1">
    <source>
        <dbReference type="EMBL" id="MBB6170549.1"/>
    </source>
</evidence>
<evidence type="ECO:0000313" key="2">
    <source>
        <dbReference type="Proteomes" id="UP000546642"/>
    </source>
</evidence>
<name>A0A7W9YEE5_9ACTN</name>
<dbReference type="SUPFAM" id="SSF51445">
    <property type="entry name" value="(Trans)glycosidases"/>
    <property type="match status" value="1"/>
</dbReference>
<organism evidence="1 2">
    <name type="scientific">Nocardiopsis mwathae</name>
    <dbReference type="NCBI Taxonomy" id="1472723"/>
    <lineage>
        <taxon>Bacteria</taxon>
        <taxon>Bacillati</taxon>
        <taxon>Actinomycetota</taxon>
        <taxon>Actinomycetes</taxon>
        <taxon>Streptosporangiales</taxon>
        <taxon>Nocardiopsidaceae</taxon>
        <taxon>Nocardiopsis</taxon>
    </lineage>
</organism>
<dbReference type="RefSeq" id="WP_246421550.1">
    <property type="nucleotide sequence ID" value="NZ_JACHDS010000001.1"/>
</dbReference>
<evidence type="ECO:0008006" key="3">
    <source>
        <dbReference type="Google" id="ProtNLM"/>
    </source>
</evidence>
<dbReference type="InterPro" id="IPR017853">
    <property type="entry name" value="GH"/>
</dbReference>